<keyword evidence="9" id="KW-0456">Lyase</keyword>
<dbReference type="WBParaSite" id="TCLT_0001011701-mRNA-1">
    <property type="protein sequence ID" value="TCLT_0001011701-mRNA-1"/>
    <property type="gene ID" value="TCLT_0001011701"/>
</dbReference>
<dbReference type="InterPro" id="IPR015931">
    <property type="entry name" value="Acnase/IPM_dHydase_lsu_aba_1/3"/>
</dbReference>
<dbReference type="Pfam" id="PF00330">
    <property type="entry name" value="Aconitase"/>
    <property type="match status" value="1"/>
</dbReference>
<dbReference type="OrthoDB" id="2279155at2759"/>
<evidence type="ECO:0000256" key="7">
    <source>
        <dbReference type="ARBA" id="ARBA00023004"/>
    </source>
</evidence>
<dbReference type="FunFam" id="3.30.499.10:FF:000002">
    <property type="entry name" value="Aconitate hydratase"/>
    <property type="match status" value="1"/>
</dbReference>
<dbReference type="EC" id="4.2.1.3" evidence="3"/>
<comment type="catalytic activity">
    <reaction evidence="10">
        <text>citrate = D-threo-isocitrate</text>
        <dbReference type="Rhea" id="RHEA:10336"/>
        <dbReference type="ChEBI" id="CHEBI:15562"/>
        <dbReference type="ChEBI" id="CHEBI:16947"/>
        <dbReference type="EC" id="4.2.1.3"/>
    </reaction>
</comment>
<dbReference type="GO" id="GO:0003994">
    <property type="term" value="F:aconitate hydratase activity"/>
    <property type="evidence" value="ECO:0007669"/>
    <property type="project" value="UniProtKB-EC"/>
</dbReference>
<reference evidence="17" key="1">
    <citation type="submission" date="2017-02" db="UniProtKB">
        <authorList>
            <consortium name="WormBaseParasite"/>
        </authorList>
    </citation>
    <scope>IDENTIFICATION</scope>
</reference>
<dbReference type="PANTHER" id="PTHR11670">
    <property type="entry name" value="ACONITASE/IRON-RESPONSIVE ELEMENT FAMILY MEMBER"/>
    <property type="match status" value="1"/>
</dbReference>
<dbReference type="NCBIfam" id="NF009520">
    <property type="entry name" value="PRK12881.1"/>
    <property type="match status" value="1"/>
</dbReference>
<dbReference type="NCBIfam" id="TIGR01341">
    <property type="entry name" value="aconitase_1"/>
    <property type="match status" value="1"/>
</dbReference>
<evidence type="ECO:0000256" key="1">
    <source>
        <dbReference type="ARBA" id="ARBA00001966"/>
    </source>
</evidence>
<protein>
    <recommendedName>
        <fullName evidence="4">Cytoplasmic aconitate hydratase</fullName>
        <ecNumber evidence="3">4.2.1.3</ecNumber>
    </recommendedName>
    <alternativeName>
        <fullName evidence="11">Citrate hydro-lyase</fullName>
    </alternativeName>
</protein>
<dbReference type="AlphaFoldDB" id="A0A0N5DAC6"/>
<dbReference type="GO" id="GO:0072350">
    <property type="term" value="P:tricarboxylic acid metabolic process"/>
    <property type="evidence" value="ECO:0007669"/>
    <property type="project" value="UniProtKB-ARBA"/>
</dbReference>
<evidence type="ECO:0000259" key="13">
    <source>
        <dbReference type="Pfam" id="PF00330"/>
    </source>
</evidence>
<keyword evidence="12" id="KW-0963">Cytoplasm</keyword>
<dbReference type="CDD" id="cd01580">
    <property type="entry name" value="AcnA_IRP_Swivel"/>
    <property type="match status" value="1"/>
</dbReference>
<dbReference type="Gene3D" id="3.30.499.10">
    <property type="entry name" value="Aconitase, domain 3"/>
    <property type="match status" value="2"/>
</dbReference>
<dbReference type="InterPro" id="IPR001030">
    <property type="entry name" value="Acoase/IPM_deHydtase_lsu_aba"/>
</dbReference>
<dbReference type="NCBIfam" id="NF006757">
    <property type="entry name" value="PRK09277.1"/>
    <property type="match status" value="1"/>
</dbReference>
<dbReference type="Gene3D" id="3.20.19.10">
    <property type="entry name" value="Aconitase, domain 4"/>
    <property type="match status" value="1"/>
</dbReference>
<evidence type="ECO:0000256" key="3">
    <source>
        <dbReference type="ARBA" id="ARBA00012926"/>
    </source>
</evidence>
<dbReference type="GO" id="GO:0051539">
    <property type="term" value="F:4 iron, 4 sulfur cluster binding"/>
    <property type="evidence" value="ECO:0007669"/>
    <property type="project" value="UniProtKB-KW"/>
</dbReference>
<dbReference type="InterPro" id="IPR018136">
    <property type="entry name" value="Aconitase_4Fe-4S_BS"/>
</dbReference>
<dbReference type="InterPro" id="IPR015928">
    <property type="entry name" value="Aconitase/3IPM_dehydase_swvl"/>
</dbReference>
<evidence type="ECO:0000256" key="10">
    <source>
        <dbReference type="ARBA" id="ARBA00023501"/>
    </source>
</evidence>
<gene>
    <name evidence="15" type="ORF">TCLT_LOCUS10106</name>
</gene>
<dbReference type="EMBL" id="UYYF01004977">
    <property type="protein sequence ID" value="VDN07783.1"/>
    <property type="molecule type" value="Genomic_DNA"/>
</dbReference>
<dbReference type="InterPro" id="IPR000573">
    <property type="entry name" value="AconitaseA/IPMdHydase_ssu_swvl"/>
</dbReference>
<evidence type="ECO:0000313" key="15">
    <source>
        <dbReference type="EMBL" id="VDN07783.1"/>
    </source>
</evidence>
<dbReference type="SUPFAM" id="SSF52016">
    <property type="entry name" value="LeuD/IlvD-like"/>
    <property type="match status" value="1"/>
</dbReference>
<comment type="subcellular location">
    <subcellularLocation>
        <location evidence="12">Cytoplasm</location>
    </subcellularLocation>
</comment>
<evidence type="ECO:0000259" key="14">
    <source>
        <dbReference type="Pfam" id="PF00694"/>
    </source>
</evidence>
<evidence type="ECO:0000256" key="12">
    <source>
        <dbReference type="RuleBase" id="RU361275"/>
    </source>
</evidence>
<dbReference type="Gene3D" id="6.10.190.10">
    <property type="match status" value="1"/>
</dbReference>
<dbReference type="Proteomes" id="UP000276776">
    <property type="component" value="Unassembled WGS sequence"/>
</dbReference>
<evidence type="ECO:0000256" key="6">
    <source>
        <dbReference type="ARBA" id="ARBA00022723"/>
    </source>
</evidence>
<proteinExistence type="inferred from homology"/>
<feature type="domain" description="Aconitase A/isopropylmalate dehydratase small subunit swivel" evidence="14">
    <location>
        <begin position="689"/>
        <end position="815"/>
    </location>
</feature>
<dbReference type="PROSITE" id="PS00450">
    <property type="entry name" value="ACONITASE_1"/>
    <property type="match status" value="1"/>
</dbReference>
<feature type="domain" description="Aconitase/3-isopropylmalate dehydratase large subunit alpha/beta/alpha" evidence="13">
    <location>
        <begin position="64"/>
        <end position="560"/>
    </location>
</feature>
<evidence type="ECO:0000256" key="9">
    <source>
        <dbReference type="ARBA" id="ARBA00023239"/>
    </source>
</evidence>
<dbReference type="OMA" id="NGGIMQY"/>
<dbReference type="SUPFAM" id="SSF53732">
    <property type="entry name" value="Aconitase iron-sulfur domain"/>
    <property type="match status" value="1"/>
</dbReference>
<dbReference type="STRING" id="103827.A0A0N5DAC6"/>
<keyword evidence="8 12" id="KW-0411">Iron-sulfur</keyword>
<keyword evidence="7 12" id="KW-0408">Iron</keyword>
<evidence type="ECO:0000256" key="4">
    <source>
        <dbReference type="ARBA" id="ARBA00020255"/>
    </source>
</evidence>
<keyword evidence="6" id="KW-0479">Metal-binding</keyword>
<evidence type="ECO:0000256" key="2">
    <source>
        <dbReference type="ARBA" id="ARBA00007185"/>
    </source>
</evidence>
<dbReference type="Pfam" id="PF00694">
    <property type="entry name" value="Aconitase_C"/>
    <property type="match status" value="1"/>
</dbReference>
<dbReference type="PRINTS" id="PR00415">
    <property type="entry name" value="ACONITASE"/>
</dbReference>
<dbReference type="InterPro" id="IPR044137">
    <property type="entry name" value="AcnA_IRP_Swivel"/>
</dbReference>
<organism evidence="17">
    <name type="scientific">Thelazia callipaeda</name>
    <name type="common">Oriental eyeworm</name>
    <name type="synonym">Parasitic nematode</name>
    <dbReference type="NCBI Taxonomy" id="103827"/>
    <lineage>
        <taxon>Eukaryota</taxon>
        <taxon>Metazoa</taxon>
        <taxon>Ecdysozoa</taxon>
        <taxon>Nematoda</taxon>
        <taxon>Chromadorea</taxon>
        <taxon>Rhabditida</taxon>
        <taxon>Spirurina</taxon>
        <taxon>Spiruromorpha</taxon>
        <taxon>Thelazioidea</taxon>
        <taxon>Thelaziidae</taxon>
        <taxon>Thelazia</taxon>
    </lineage>
</organism>
<dbReference type="PROSITE" id="PS01244">
    <property type="entry name" value="ACONITASE_2"/>
    <property type="match status" value="1"/>
</dbReference>
<reference evidence="15 16" key="2">
    <citation type="submission" date="2018-11" db="EMBL/GenBank/DDBJ databases">
        <authorList>
            <consortium name="Pathogen Informatics"/>
        </authorList>
    </citation>
    <scope>NUCLEOTIDE SEQUENCE [LARGE SCALE GENOMIC DNA]</scope>
</reference>
<evidence type="ECO:0000256" key="5">
    <source>
        <dbReference type="ARBA" id="ARBA00022485"/>
    </source>
</evidence>
<keyword evidence="5 12" id="KW-0004">4Fe-4S</keyword>
<dbReference type="GO" id="GO:0046872">
    <property type="term" value="F:metal ion binding"/>
    <property type="evidence" value="ECO:0007669"/>
    <property type="project" value="UniProtKB-KW"/>
</dbReference>
<evidence type="ECO:0000256" key="11">
    <source>
        <dbReference type="ARBA" id="ARBA00029682"/>
    </source>
</evidence>
<accession>A0A0N5DAC6</accession>
<dbReference type="CDD" id="cd01586">
    <property type="entry name" value="AcnA_IRP"/>
    <property type="match status" value="1"/>
</dbReference>
<dbReference type="InterPro" id="IPR036008">
    <property type="entry name" value="Aconitase_4Fe-4S_dom"/>
</dbReference>
<dbReference type="InterPro" id="IPR006249">
    <property type="entry name" value="Aconitase/IRP2"/>
</dbReference>
<comment type="cofactor">
    <cofactor evidence="1">
        <name>[4Fe-4S] cluster</name>
        <dbReference type="ChEBI" id="CHEBI:49883"/>
    </cofactor>
</comment>
<dbReference type="FunFam" id="3.30.499.10:FF:000005">
    <property type="entry name" value="cytoplasmic aconitate hydratase"/>
    <property type="match status" value="1"/>
</dbReference>
<keyword evidence="16" id="KW-1185">Reference proteome</keyword>
<evidence type="ECO:0000256" key="8">
    <source>
        <dbReference type="ARBA" id="ARBA00023014"/>
    </source>
</evidence>
<dbReference type="FunFam" id="3.20.19.10:FF:000001">
    <property type="entry name" value="Aconitate hydratase"/>
    <property type="match status" value="1"/>
</dbReference>
<evidence type="ECO:0000313" key="16">
    <source>
        <dbReference type="Proteomes" id="UP000276776"/>
    </source>
</evidence>
<evidence type="ECO:0000313" key="17">
    <source>
        <dbReference type="WBParaSite" id="TCLT_0001011701-mRNA-1"/>
    </source>
</evidence>
<name>A0A0N5DAC6_THECL</name>
<dbReference type="GO" id="GO:0005737">
    <property type="term" value="C:cytoplasm"/>
    <property type="evidence" value="ECO:0007669"/>
    <property type="project" value="UniProtKB-SubCell"/>
</dbReference>
<sequence length="889" mass="98387">MEFERLYKSIQIDDEQYKYYDMNALNDSRYDELPICIRYLLEAAIRNCDGFLICKSDVEAILDWKNSVLKGVEIPFIPSRVLLQDFTGVPAIVDLASIRDAVQKLGFSPDLVNPVCQADLVIDHSVQVDHYGNSDALAKNQALEFQRNEERFKFLKWGAHAFKNLSIIPPGSGIVHQVNLEYIAKIVAVSNHQCLYPDSVVGTDSHTTMNNGSGVLAWGVGGIEAEAVMLGQPIHMLLPEVIGYRLYGTLPTHCTSTDLVLTITNKLRSYGVVGKFIEFFGSGVANLSIADRATVANMCPEYGATVAFFPVDDYTLRYLRCTGREEHAVKRAETYLKQNKMFFSTKLHAHYTKVLELDLSSIVPCISGPKRPQDTVAITELFSDFKKCLTQKVSFKGFGIKPEQISKTVQVDISGQKAFVRHGSVVISAITSCTNTSNPSVMLAAGLLAKKAVEAGLQMPIHVKTSLSPGSGVVTKYLECSGLLPYLQQLGYHVTGYGCMTCIGNSGALHPEITKAIELNDLVVASVLSGNRNFEGRIHSHVRANYLASPPLVIVYGLAGRIDFDIEHDPIGKGNNGKDIYFKDIWPARADVAKLEEAFVLPQFFKEVYANIKQGNEQWQKLASPFTTLYPWDDHSTYIKKAPFFENMTLKIPAEEKIRNAYVLLYLGDSVTTDHISPAGCISRTSPAARYLISRNISVNDFNTYGARRGNDEVMTRGTFANIRLVNKLASTTGPKTLHIPSGSELDIFDAAEYYQREGHQIIVLAGKEYGSGSSRDWAAKGPHLLGVKAIIAESYERIHRSNLVGMGIIPLQFLDGQNAETLGLSGKEQFTVEIPENLEPGMIATIKVSDGKIFKTQCCFDTDVEIAYYKNGGILPYVIRKLVEKRDM</sequence>
<comment type="similarity">
    <text evidence="2 12">Belongs to the aconitase/IPM isomerase family.</text>
</comment>